<feature type="domain" description="Large ribosomal subunit protein uL6 alpha-beta" evidence="9">
    <location>
        <begin position="11"/>
        <end position="82"/>
    </location>
</feature>
<evidence type="ECO:0000256" key="7">
    <source>
        <dbReference type="RuleBase" id="RU003869"/>
    </source>
</evidence>
<dbReference type="PROSITE" id="PS00525">
    <property type="entry name" value="RIBOSOMAL_L6_1"/>
    <property type="match status" value="1"/>
</dbReference>
<dbReference type="InterPro" id="IPR002358">
    <property type="entry name" value="Ribosomal_uL6_CS"/>
</dbReference>
<dbReference type="InterPro" id="IPR019906">
    <property type="entry name" value="Ribosomal_uL6_bac-type"/>
</dbReference>
<dbReference type="PIRSF" id="PIRSF002162">
    <property type="entry name" value="Ribosomal_L6"/>
    <property type="match status" value="1"/>
</dbReference>
<evidence type="ECO:0000256" key="3">
    <source>
        <dbReference type="ARBA" id="ARBA00022884"/>
    </source>
</evidence>
<dbReference type="GO" id="GO:0003735">
    <property type="term" value="F:structural constituent of ribosome"/>
    <property type="evidence" value="ECO:0007669"/>
    <property type="project" value="UniProtKB-UniRule"/>
</dbReference>
<comment type="similarity">
    <text evidence="1 6 7">Belongs to the universal ribosomal protein uL6 family.</text>
</comment>
<dbReference type="InterPro" id="IPR036789">
    <property type="entry name" value="Ribosomal_uL6-like_a/b-dom_sf"/>
</dbReference>
<organism evidence="10 11">
    <name type="scientific">candidate division GN15 bacterium</name>
    <dbReference type="NCBI Taxonomy" id="2072418"/>
    <lineage>
        <taxon>Bacteria</taxon>
        <taxon>candidate division GN15</taxon>
    </lineage>
</organism>
<dbReference type="NCBIfam" id="TIGR03654">
    <property type="entry name" value="L6_bact"/>
    <property type="match status" value="1"/>
</dbReference>
<dbReference type="InterPro" id="IPR020040">
    <property type="entry name" value="Ribosomal_uL6_a/b-dom"/>
</dbReference>
<keyword evidence="5 6" id="KW-0687">Ribonucleoprotein</keyword>
<dbReference type="FunFam" id="3.90.930.12:FF:000002">
    <property type="entry name" value="50S ribosomal protein L6"/>
    <property type="match status" value="1"/>
</dbReference>
<dbReference type="FunFam" id="3.90.930.12:FF:000001">
    <property type="entry name" value="50S ribosomal protein L6"/>
    <property type="match status" value="1"/>
</dbReference>
<comment type="caution">
    <text evidence="10">The sequence shown here is derived from an EMBL/GenBank/DDBJ whole genome shotgun (WGS) entry which is preliminary data.</text>
</comment>
<keyword evidence="3 6" id="KW-0694">RNA-binding</keyword>
<evidence type="ECO:0000313" key="10">
    <source>
        <dbReference type="EMBL" id="PWB72605.1"/>
    </source>
</evidence>
<reference evidence="10 11" key="1">
    <citation type="journal article" date="2018" name="ISME J.">
        <title>A methanotrophic archaeon couples anaerobic oxidation of methane to Fe(III) reduction.</title>
        <authorList>
            <person name="Cai C."/>
            <person name="Leu A.O."/>
            <person name="Xie G.J."/>
            <person name="Guo J."/>
            <person name="Feng Y."/>
            <person name="Zhao J.X."/>
            <person name="Tyson G.W."/>
            <person name="Yuan Z."/>
            <person name="Hu S."/>
        </authorList>
    </citation>
    <scope>NUCLEOTIDE SEQUENCE [LARGE SCALE GENOMIC DNA]</scope>
    <source>
        <strain evidence="10">FeB_12</strain>
    </source>
</reference>
<dbReference type="PRINTS" id="PR00059">
    <property type="entry name" value="RIBOSOMALL6"/>
</dbReference>
<evidence type="ECO:0000259" key="9">
    <source>
        <dbReference type="Pfam" id="PF00347"/>
    </source>
</evidence>
<dbReference type="GO" id="GO:0019843">
    <property type="term" value="F:rRNA binding"/>
    <property type="evidence" value="ECO:0007669"/>
    <property type="project" value="UniProtKB-UniRule"/>
</dbReference>
<evidence type="ECO:0000256" key="8">
    <source>
        <dbReference type="RuleBase" id="RU003870"/>
    </source>
</evidence>
<comment type="subunit">
    <text evidence="6">Part of the 50S ribosomal subunit.</text>
</comment>
<dbReference type="PANTHER" id="PTHR11655:SF14">
    <property type="entry name" value="LARGE RIBOSOMAL SUBUNIT PROTEIN UL6M"/>
    <property type="match status" value="1"/>
</dbReference>
<proteinExistence type="inferred from homology"/>
<feature type="domain" description="Large ribosomal subunit protein uL6 alpha-beta" evidence="9">
    <location>
        <begin position="90"/>
        <end position="165"/>
    </location>
</feature>
<name>A0A855X7P5_9BACT</name>
<dbReference type="AlphaFoldDB" id="A0A855X7P5"/>
<dbReference type="PANTHER" id="PTHR11655">
    <property type="entry name" value="60S/50S RIBOSOMAL PROTEIN L6/L9"/>
    <property type="match status" value="1"/>
</dbReference>
<evidence type="ECO:0000256" key="6">
    <source>
        <dbReference type="HAMAP-Rule" id="MF_01365"/>
    </source>
</evidence>
<evidence type="ECO:0000313" key="11">
    <source>
        <dbReference type="Proteomes" id="UP000250918"/>
    </source>
</evidence>
<dbReference type="EMBL" id="PQAP01000080">
    <property type="protein sequence ID" value="PWB72605.1"/>
    <property type="molecule type" value="Genomic_DNA"/>
</dbReference>
<comment type="function">
    <text evidence="6 8">This protein binds to the 23S rRNA, and is important in its secondary structure. It is located near the subunit interface in the base of the L7/L12 stalk, and near the tRNA binding site of the peptidyltransferase center.</text>
</comment>
<evidence type="ECO:0000256" key="5">
    <source>
        <dbReference type="ARBA" id="ARBA00023274"/>
    </source>
</evidence>
<evidence type="ECO:0000256" key="2">
    <source>
        <dbReference type="ARBA" id="ARBA00022730"/>
    </source>
</evidence>
<protein>
    <recommendedName>
        <fullName evidence="6">Large ribosomal subunit protein uL6</fullName>
    </recommendedName>
</protein>
<accession>A0A855X7P5</accession>
<dbReference type="GO" id="GO:0022625">
    <property type="term" value="C:cytosolic large ribosomal subunit"/>
    <property type="evidence" value="ECO:0007669"/>
    <property type="project" value="UniProtKB-UniRule"/>
</dbReference>
<gene>
    <name evidence="6" type="primary">rplF</name>
    <name evidence="10" type="ORF">C3F09_06460</name>
</gene>
<dbReference type="HAMAP" id="MF_01365_B">
    <property type="entry name" value="Ribosomal_uL6_B"/>
    <property type="match status" value="1"/>
</dbReference>
<sequence length="179" mass="19264">MSRIGKRPVHVPDKVKVDLAGSVIKVTGPKGALEHTIHPDMTVTIKGSEVAVTRPSDLKKHRALHGLTRALIQNMTVGVSKGFNRQLQIVGVGFRAEVRGKALILYLGFSHPTVVVPPAGVNVSVDAKENKITVEGIDKELVGQTAAKIRSLRPPEPYKGKGVRYVDEQVRQKAGKTAG</sequence>
<dbReference type="SUPFAM" id="SSF56053">
    <property type="entry name" value="Ribosomal protein L6"/>
    <property type="match status" value="2"/>
</dbReference>
<dbReference type="Gene3D" id="3.90.930.12">
    <property type="entry name" value="Ribosomal protein L6, alpha-beta domain"/>
    <property type="match status" value="2"/>
</dbReference>
<evidence type="ECO:0000256" key="1">
    <source>
        <dbReference type="ARBA" id="ARBA00009356"/>
    </source>
</evidence>
<dbReference type="InterPro" id="IPR000702">
    <property type="entry name" value="Ribosomal_uL6-like"/>
</dbReference>
<dbReference type="GO" id="GO:0002181">
    <property type="term" value="P:cytoplasmic translation"/>
    <property type="evidence" value="ECO:0007669"/>
    <property type="project" value="TreeGrafter"/>
</dbReference>
<keyword evidence="2 6" id="KW-0699">rRNA-binding</keyword>
<keyword evidence="4 6" id="KW-0689">Ribosomal protein</keyword>
<dbReference type="Proteomes" id="UP000250918">
    <property type="component" value="Unassembled WGS sequence"/>
</dbReference>
<dbReference type="Pfam" id="PF00347">
    <property type="entry name" value="Ribosomal_L6"/>
    <property type="match status" value="2"/>
</dbReference>
<evidence type="ECO:0000256" key="4">
    <source>
        <dbReference type="ARBA" id="ARBA00022980"/>
    </source>
</evidence>